<evidence type="ECO:0000256" key="3">
    <source>
        <dbReference type="ARBA" id="ARBA00022658"/>
    </source>
</evidence>
<sequence length="391" mass="46024">MYSLYIDRDEEEESTNGISELPSFIMPPFHVHHPWNRLGSAVQPDIDFILVAEFSELEGPRPVITIPTGGFNDFNITDFTVRIMSLDHQTSTSHGFHLTEDSQVLISETRDNVFAFVHYLSLYDRHARGFIRPFAISYVTPDHRKLMYFYEELSAQMRKVARFMKYGNKLMFRNELEMYLLDLHFTKAQMLLRHRSSSRSDSENEDRMFQNLKALEALQSETENILRTIKPTLNDKRIEQRFCRLEERAKIEQKRPKADSFSLRDWDDVESCGMQPSGSLGDTSDVENTLFPDNRNYTPKIVKISSDRKFDLHLRGIHELCSWGAREGLQKLRHLYQVNDRFFIMEGLSLIEACHIPHIVPDGRHNDFIIKWRVKTSFYQQWTWLGLITQF</sequence>
<dbReference type="GO" id="GO:0005737">
    <property type="term" value="C:cytoplasm"/>
    <property type="evidence" value="ECO:0007669"/>
    <property type="project" value="UniProtKB-SubCell"/>
</dbReference>
<comment type="subcellular location">
    <subcellularLocation>
        <location evidence="1">Cytoplasm</location>
    </subcellularLocation>
</comment>
<comment type="caution">
    <text evidence="7">The sequence shown here is derived from an EMBL/GenBank/DDBJ whole genome shotgun (WGS) entry which is preliminary data.</text>
</comment>
<keyword evidence="2" id="KW-0963">Cytoplasm</keyword>
<dbReference type="GO" id="GO:0032045">
    <property type="term" value="C:guanyl-nucleotide exchange factor complex"/>
    <property type="evidence" value="ECO:0007669"/>
    <property type="project" value="TreeGrafter"/>
</dbReference>
<reference evidence="7" key="1">
    <citation type="submission" date="2019-08" db="EMBL/GenBank/DDBJ databases">
        <title>The improved chromosome-level genome for the pearl oyster Pinctada fucata martensii using PacBio sequencing and Hi-C.</title>
        <authorList>
            <person name="Zheng Z."/>
        </authorList>
    </citation>
    <scope>NUCLEOTIDE SEQUENCE</scope>
    <source>
        <strain evidence="7">ZZ-2019</strain>
        <tissue evidence="7">Adductor muscle</tissue>
    </source>
</reference>
<evidence type="ECO:0000256" key="4">
    <source>
        <dbReference type="ARBA" id="ARBA00023006"/>
    </source>
</evidence>
<dbReference type="AlphaFoldDB" id="A0AA88Y348"/>
<evidence type="ECO:0000256" key="5">
    <source>
        <dbReference type="ARBA" id="ARBA00038137"/>
    </source>
</evidence>
<dbReference type="PROSITE" id="PS51834">
    <property type="entry name" value="DENN_FLCN_SMCR8"/>
    <property type="match status" value="1"/>
</dbReference>
<dbReference type="Pfam" id="PF11704">
    <property type="entry name" value="Folliculin"/>
    <property type="match status" value="1"/>
</dbReference>
<evidence type="ECO:0000313" key="7">
    <source>
        <dbReference type="EMBL" id="KAK3096872.1"/>
    </source>
</evidence>
<dbReference type="PANTHER" id="PTHR31334:SF1">
    <property type="entry name" value="GUANINE NUCLEOTIDE EXCHANGE PROTEIN SMCR8"/>
    <property type="match status" value="1"/>
</dbReference>
<dbReference type="Proteomes" id="UP001186944">
    <property type="component" value="Unassembled WGS sequence"/>
</dbReference>
<accession>A0AA88Y348</accession>
<proteinExistence type="inferred from homology"/>
<keyword evidence="4" id="KW-0072">Autophagy</keyword>
<evidence type="ECO:0000259" key="6">
    <source>
        <dbReference type="PROSITE" id="PS51834"/>
    </source>
</evidence>
<organism evidence="7 8">
    <name type="scientific">Pinctada imbricata</name>
    <name type="common">Atlantic pearl-oyster</name>
    <name type="synonym">Pinctada martensii</name>
    <dbReference type="NCBI Taxonomy" id="66713"/>
    <lineage>
        <taxon>Eukaryota</taxon>
        <taxon>Metazoa</taxon>
        <taxon>Spiralia</taxon>
        <taxon>Lophotrochozoa</taxon>
        <taxon>Mollusca</taxon>
        <taxon>Bivalvia</taxon>
        <taxon>Autobranchia</taxon>
        <taxon>Pteriomorphia</taxon>
        <taxon>Pterioida</taxon>
        <taxon>Pterioidea</taxon>
        <taxon>Pteriidae</taxon>
        <taxon>Pinctada</taxon>
    </lineage>
</organism>
<protein>
    <recommendedName>
        <fullName evidence="6">UDENN FLCN/SMCR8-type domain-containing protein</fullName>
    </recommendedName>
</protein>
<keyword evidence="8" id="KW-1185">Reference proteome</keyword>
<name>A0AA88Y348_PINIB</name>
<feature type="domain" description="UDENN FLCN/SMCR8-type" evidence="6">
    <location>
        <begin position="39"/>
        <end position="391"/>
    </location>
</feature>
<evidence type="ECO:0000256" key="2">
    <source>
        <dbReference type="ARBA" id="ARBA00022490"/>
    </source>
</evidence>
<dbReference type="GO" id="GO:0006914">
    <property type="term" value="P:autophagy"/>
    <property type="evidence" value="ECO:0007669"/>
    <property type="project" value="UniProtKB-KW"/>
</dbReference>
<dbReference type="GO" id="GO:0005085">
    <property type="term" value="F:guanyl-nucleotide exchange factor activity"/>
    <property type="evidence" value="ECO:0007669"/>
    <property type="project" value="UniProtKB-KW"/>
</dbReference>
<evidence type="ECO:0000256" key="1">
    <source>
        <dbReference type="ARBA" id="ARBA00004496"/>
    </source>
</evidence>
<dbReference type="InterPro" id="IPR037521">
    <property type="entry name" value="FLCN/SMCR8_DENN"/>
</dbReference>
<dbReference type="InterPro" id="IPR037520">
    <property type="entry name" value="Folliculin/SMCR8_longin"/>
</dbReference>
<comment type="similarity">
    <text evidence="5">Belongs to the SMCR8 family.</text>
</comment>
<evidence type="ECO:0000313" key="8">
    <source>
        <dbReference type="Proteomes" id="UP001186944"/>
    </source>
</evidence>
<gene>
    <name evidence="7" type="ORF">FSP39_004256</name>
</gene>
<dbReference type="EMBL" id="VSWD01000007">
    <property type="protein sequence ID" value="KAK3096872.1"/>
    <property type="molecule type" value="Genomic_DNA"/>
</dbReference>
<dbReference type="PANTHER" id="PTHR31334">
    <property type="entry name" value="SMITH-MAGENIS SYNDROME REGION GENE 8 PROTEIN"/>
    <property type="match status" value="1"/>
</dbReference>
<keyword evidence="3" id="KW-0344">Guanine-nucleotide releasing factor</keyword>
<dbReference type="GO" id="GO:0005096">
    <property type="term" value="F:GTPase activator activity"/>
    <property type="evidence" value="ECO:0007669"/>
    <property type="project" value="InterPro"/>
</dbReference>